<dbReference type="PANTHER" id="PTHR37691">
    <property type="entry name" value="BLR3518 PROTEIN"/>
    <property type="match status" value="1"/>
</dbReference>
<dbReference type="InterPro" id="IPR027396">
    <property type="entry name" value="DsrEFH-like"/>
</dbReference>
<dbReference type="Proteomes" id="UP001202961">
    <property type="component" value="Unassembled WGS sequence"/>
</dbReference>
<feature type="compositionally biased region" description="Basic and acidic residues" evidence="1">
    <location>
        <begin position="66"/>
        <end position="75"/>
    </location>
</feature>
<evidence type="ECO:0000313" key="3">
    <source>
        <dbReference type="EMBL" id="MCM2371459.1"/>
    </source>
</evidence>
<feature type="compositionally biased region" description="Gly residues" evidence="1">
    <location>
        <begin position="34"/>
        <end position="56"/>
    </location>
</feature>
<keyword evidence="4" id="KW-1185">Reference proteome</keyword>
<dbReference type="InterPro" id="IPR003787">
    <property type="entry name" value="Sulphur_relay_DsrE/F-like"/>
</dbReference>
<evidence type="ECO:0000313" key="4">
    <source>
        <dbReference type="Proteomes" id="UP001202961"/>
    </source>
</evidence>
<gene>
    <name evidence="3" type="ORF">NB063_12675</name>
</gene>
<comment type="caution">
    <text evidence="3">The sequence shown here is derived from an EMBL/GenBank/DDBJ whole genome shotgun (WGS) entry which is preliminary data.</text>
</comment>
<dbReference type="SUPFAM" id="SSF75169">
    <property type="entry name" value="DsrEFH-like"/>
    <property type="match status" value="1"/>
</dbReference>
<dbReference type="EMBL" id="JAMQBK010000031">
    <property type="protein sequence ID" value="MCM2371459.1"/>
    <property type="molecule type" value="Genomic_DNA"/>
</dbReference>
<reference evidence="3 4" key="1">
    <citation type="journal article" date="2022" name="Syst. Appl. Microbiol.">
        <title>Rhodopirellula aestuarii sp. nov., a novel member of the genus Rhodopirellula isolated from brackish sediments collected in the Tagus River estuary, Portugal.</title>
        <authorList>
            <person name="Vitorino I.R."/>
            <person name="Klimek D."/>
            <person name="Calusinska M."/>
            <person name="Lobo-da-Cunha A."/>
            <person name="Vasconcelos V."/>
            <person name="Lage O.M."/>
        </authorList>
    </citation>
    <scope>NUCLEOTIDE SEQUENCE [LARGE SCALE GENOMIC DNA]</scope>
    <source>
        <strain evidence="3 4">ICT_H3.1</strain>
    </source>
</reference>
<feature type="signal peptide" evidence="2">
    <location>
        <begin position="1"/>
        <end position="28"/>
    </location>
</feature>
<feature type="region of interest" description="Disordered" evidence="1">
    <location>
        <begin position="34"/>
        <end position="75"/>
    </location>
</feature>
<dbReference type="Pfam" id="PF02635">
    <property type="entry name" value="DsrE"/>
    <property type="match status" value="1"/>
</dbReference>
<dbReference type="RefSeq" id="WP_250929088.1">
    <property type="nucleotide sequence ID" value="NZ_JAMQBK010000031.1"/>
</dbReference>
<evidence type="ECO:0000256" key="1">
    <source>
        <dbReference type="SAM" id="MobiDB-lite"/>
    </source>
</evidence>
<name>A0ABT0U3H0_9BACT</name>
<dbReference type="PANTHER" id="PTHR37691:SF1">
    <property type="entry name" value="BLR3518 PROTEIN"/>
    <property type="match status" value="1"/>
</dbReference>
<keyword evidence="2" id="KW-0732">Signal</keyword>
<proteinExistence type="predicted"/>
<protein>
    <submittedName>
        <fullName evidence="3">DsrE family protein</fullName>
    </submittedName>
</protein>
<evidence type="ECO:0000256" key="2">
    <source>
        <dbReference type="SAM" id="SignalP"/>
    </source>
</evidence>
<dbReference type="PROSITE" id="PS51257">
    <property type="entry name" value="PROKAR_LIPOPROTEIN"/>
    <property type="match status" value="1"/>
</dbReference>
<dbReference type="Gene3D" id="3.40.1260.10">
    <property type="entry name" value="DsrEFH-like"/>
    <property type="match status" value="1"/>
</dbReference>
<sequence>MNRSTLPVFGFLLFLACLVSMPLPEARAQGGPGFGGGRGFGGGPGFGGGRGMGAGQAMGRQLQDSGDGHSHDDRHDEDRDVFQYLLANHEKIQRSVKELSDGVETLTESDDPDVADKIKEHVEWMEYRIEETNPIRMRDPLFAEIFQHTDQIKMVHEDTEKGVRVTETSADPYVAQLIKAHAKAVSGFVERGFAEAMKNHAVPGAEAATKVADKHPAKIGNGTVVRLPNAVLQPRDGTKFLVDITRGSDPDKVNPAIEQVAKYFSIYSGGGAKPAQVEIAVVLHGGATLTVLNSDAYAEKFQTTDNPNLDLLHQLHEAGVGLYVCGQSLDAAGYQTSDTAVFIDTAVSALTAVVNLQADGYAYVPLLK</sequence>
<organism evidence="3 4">
    <name type="scientific">Aporhodopirellula aestuarii</name>
    <dbReference type="NCBI Taxonomy" id="2950107"/>
    <lineage>
        <taxon>Bacteria</taxon>
        <taxon>Pseudomonadati</taxon>
        <taxon>Planctomycetota</taxon>
        <taxon>Planctomycetia</taxon>
        <taxon>Pirellulales</taxon>
        <taxon>Pirellulaceae</taxon>
        <taxon>Aporhodopirellula</taxon>
    </lineage>
</organism>
<accession>A0ABT0U3H0</accession>
<feature type="chain" id="PRO_5047018083" evidence="2">
    <location>
        <begin position="29"/>
        <end position="368"/>
    </location>
</feature>